<dbReference type="Proteomes" id="UP000821837">
    <property type="component" value="Chromosome 3"/>
</dbReference>
<dbReference type="EMBL" id="JABSTV010001249">
    <property type="protein sequence ID" value="KAH7963118.1"/>
    <property type="molecule type" value="Genomic_DNA"/>
</dbReference>
<evidence type="ECO:0000259" key="1">
    <source>
        <dbReference type="Pfam" id="PF21054"/>
    </source>
</evidence>
<evidence type="ECO:0000313" key="3">
    <source>
        <dbReference type="Proteomes" id="UP000821837"/>
    </source>
</evidence>
<reference evidence="2" key="1">
    <citation type="journal article" date="2020" name="Cell">
        <title>Large-Scale Comparative Analyses of Tick Genomes Elucidate Their Genetic Diversity and Vector Capacities.</title>
        <authorList>
            <consortium name="Tick Genome and Microbiome Consortium (TIGMIC)"/>
            <person name="Jia N."/>
            <person name="Wang J."/>
            <person name="Shi W."/>
            <person name="Du L."/>
            <person name="Sun Y."/>
            <person name="Zhan W."/>
            <person name="Jiang J.F."/>
            <person name="Wang Q."/>
            <person name="Zhang B."/>
            <person name="Ji P."/>
            <person name="Bell-Sakyi L."/>
            <person name="Cui X.M."/>
            <person name="Yuan T.T."/>
            <person name="Jiang B.G."/>
            <person name="Yang W.F."/>
            <person name="Lam T.T."/>
            <person name="Chang Q.C."/>
            <person name="Ding S.J."/>
            <person name="Wang X.J."/>
            <person name="Zhu J.G."/>
            <person name="Ruan X.D."/>
            <person name="Zhao L."/>
            <person name="Wei J.T."/>
            <person name="Ye R.Z."/>
            <person name="Que T.C."/>
            <person name="Du C.H."/>
            <person name="Zhou Y.H."/>
            <person name="Cheng J.X."/>
            <person name="Dai P.F."/>
            <person name="Guo W.B."/>
            <person name="Han X.H."/>
            <person name="Huang E.J."/>
            <person name="Li L.F."/>
            <person name="Wei W."/>
            <person name="Gao Y.C."/>
            <person name="Liu J.Z."/>
            <person name="Shao H.Z."/>
            <person name="Wang X."/>
            <person name="Wang C.C."/>
            <person name="Yang T.C."/>
            <person name="Huo Q.B."/>
            <person name="Li W."/>
            <person name="Chen H.Y."/>
            <person name="Chen S.E."/>
            <person name="Zhou L.G."/>
            <person name="Ni X.B."/>
            <person name="Tian J.H."/>
            <person name="Sheng Y."/>
            <person name="Liu T."/>
            <person name="Pan Y.S."/>
            <person name="Xia L.Y."/>
            <person name="Li J."/>
            <person name="Zhao F."/>
            <person name="Cao W.C."/>
        </authorList>
    </citation>
    <scope>NUCLEOTIDE SEQUENCE</scope>
    <source>
        <strain evidence="2">Rsan-2018</strain>
    </source>
</reference>
<proteinExistence type="predicted"/>
<accession>A0A9D4T1F1</accession>
<dbReference type="AlphaFoldDB" id="A0A9D4T1F1"/>
<protein>
    <recommendedName>
        <fullName evidence="1">Rubicon PI3K-binding domain-containing protein</fullName>
    </recommendedName>
</protein>
<comment type="caution">
    <text evidence="2">The sequence shown here is derived from an EMBL/GenBank/DDBJ whole genome shotgun (WGS) entry which is preliminary data.</text>
</comment>
<feature type="domain" description="Rubicon PI3K-binding" evidence="1">
    <location>
        <begin position="109"/>
        <end position="221"/>
    </location>
</feature>
<evidence type="ECO:0000313" key="2">
    <source>
        <dbReference type="EMBL" id="KAH7963118.1"/>
    </source>
</evidence>
<organism evidence="2 3">
    <name type="scientific">Rhipicephalus sanguineus</name>
    <name type="common">Brown dog tick</name>
    <name type="synonym">Ixodes sanguineus</name>
    <dbReference type="NCBI Taxonomy" id="34632"/>
    <lineage>
        <taxon>Eukaryota</taxon>
        <taxon>Metazoa</taxon>
        <taxon>Ecdysozoa</taxon>
        <taxon>Arthropoda</taxon>
        <taxon>Chelicerata</taxon>
        <taxon>Arachnida</taxon>
        <taxon>Acari</taxon>
        <taxon>Parasitiformes</taxon>
        <taxon>Ixodida</taxon>
        <taxon>Ixodoidea</taxon>
        <taxon>Ixodidae</taxon>
        <taxon>Rhipicephalinae</taxon>
        <taxon>Rhipicephalus</taxon>
        <taxon>Rhipicephalus</taxon>
    </lineage>
</organism>
<dbReference type="Pfam" id="PF21054">
    <property type="entry name" value="RUBC_PIKBD"/>
    <property type="match status" value="1"/>
</dbReference>
<reference evidence="2" key="2">
    <citation type="submission" date="2021-09" db="EMBL/GenBank/DDBJ databases">
        <authorList>
            <person name="Jia N."/>
            <person name="Wang J."/>
            <person name="Shi W."/>
            <person name="Du L."/>
            <person name="Sun Y."/>
            <person name="Zhan W."/>
            <person name="Jiang J."/>
            <person name="Wang Q."/>
            <person name="Zhang B."/>
            <person name="Ji P."/>
            <person name="Sakyi L.B."/>
            <person name="Cui X."/>
            <person name="Yuan T."/>
            <person name="Jiang B."/>
            <person name="Yang W."/>
            <person name="Lam T.T.-Y."/>
            <person name="Chang Q."/>
            <person name="Ding S."/>
            <person name="Wang X."/>
            <person name="Zhu J."/>
            <person name="Ruan X."/>
            <person name="Zhao L."/>
            <person name="Wei J."/>
            <person name="Que T."/>
            <person name="Du C."/>
            <person name="Cheng J."/>
            <person name="Dai P."/>
            <person name="Han X."/>
            <person name="Huang E."/>
            <person name="Gao Y."/>
            <person name="Liu J."/>
            <person name="Shao H."/>
            <person name="Ye R."/>
            <person name="Li L."/>
            <person name="Wei W."/>
            <person name="Wang X."/>
            <person name="Wang C."/>
            <person name="Huo Q."/>
            <person name="Li W."/>
            <person name="Guo W."/>
            <person name="Chen H."/>
            <person name="Chen S."/>
            <person name="Zhou L."/>
            <person name="Zhou L."/>
            <person name="Ni X."/>
            <person name="Tian J."/>
            <person name="Zhou Y."/>
            <person name="Sheng Y."/>
            <person name="Liu T."/>
            <person name="Pan Y."/>
            <person name="Xia L."/>
            <person name="Li J."/>
            <person name="Zhao F."/>
            <person name="Cao W."/>
        </authorList>
    </citation>
    <scope>NUCLEOTIDE SEQUENCE</scope>
    <source>
        <strain evidence="2">Rsan-2018</strain>
        <tissue evidence="2">Larvae</tissue>
    </source>
</reference>
<dbReference type="InterPro" id="IPR048569">
    <property type="entry name" value="RUBC_PIKBD"/>
</dbReference>
<gene>
    <name evidence="2" type="ORF">HPB52_019614</name>
</gene>
<keyword evidence="3" id="KW-1185">Reference proteome</keyword>
<sequence length="227" mass="25414">MREHIWFLVAPRTKEPAPTRAAAGRVGNAVVMTSLIAQQCLPAAHEWAASRPRRGGGEVSHRFGPTVCCSRASRSHPRRCKTMRPAFSASRGRRRHSSCVACIRPLRRRENAHIYVSEALIAAFEQMRCSRALNVADDDDDDSDEEIARLRQRIRIRRKERLREKALQQQLNKDGQPSGVWCRAPAVATTSTSPLSSAYSSPCFQVDISDNDDDIDEYELSGKALSQ</sequence>
<name>A0A9D4T1F1_RHISA</name>